<keyword evidence="2" id="KW-1133">Transmembrane helix</keyword>
<feature type="transmembrane region" description="Helical" evidence="2">
    <location>
        <begin position="99"/>
        <end position="118"/>
    </location>
</feature>
<proteinExistence type="predicted"/>
<name>A0A4P9ZMP9_9FUNG</name>
<evidence type="ECO:0000313" key="4">
    <source>
        <dbReference type="EMBL" id="RKP34405.1"/>
    </source>
</evidence>
<feature type="transmembrane region" description="Helical" evidence="2">
    <location>
        <begin position="266"/>
        <end position="287"/>
    </location>
</feature>
<dbReference type="PANTHER" id="PTHR12879">
    <property type="entry name" value="SPHINGOLIPID DELTA 4 DESATURASE/C-4 HYDROXYLASE PROTEIN DES2"/>
    <property type="match status" value="1"/>
</dbReference>
<feature type="transmembrane region" description="Helical" evidence="2">
    <location>
        <begin position="124"/>
        <end position="148"/>
    </location>
</feature>
<dbReference type="STRING" id="215637.A0A4P9ZMP9"/>
<feature type="transmembrane region" description="Helical" evidence="2">
    <location>
        <begin position="160"/>
        <end position="181"/>
    </location>
</feature>
<evidence type="ECO:0000313" key="5">
    <source>
        <dbReference type="Proteomes" id="UP000268162"/>
    </source>
</evidence>
<feature type="region of interest" description="Disordered" evidence="1">
    <location>
        <begin position="1"/>
        <end position="22"/>
    </location>
</feature>
<dbReference type="SMART" id="SM01269">
    <property type="entry name" value="Lipid_DES"/>
    <property type="match status" value="1"/>
</dbReference>
<protein>
    <submittedName>
        <fullName evidence="4">Fatty acid desaturase-domain-containing protein</fullName>
    </submittedName>
</protein>
<dbReference type="GO" id="GO:0046513">
    <property type="term" value="P:ceramide biosynthetic process"/>
    <property type="evidence" value="ECO:0007669"/>
    <property type="project" value="TreeGrafter"/>
</dbReference>
<dbReference type="GO" id="GO:0042284">
    <property type="term" value="F:sphingolipid delta-4 desaturase activity"/>
    <property type="evidence" value="ECO:0007669"/>
    <property type="project" value="TreeGrafter"/>
</dbReference>
<dbReference type="EMBL" id="ML003218">
    <property type="protein sequence ID" value="RKP34405.1"/>
    <property type="molecule type" value="Genomic_DNA"/>
</dbReference>
<dbReference type="GO" id="GO:0016020">
    <property type="term" value="C:membrane"/>
    <property type="evidence" value="ECO:0007669"/>
    <property type="project" value="GOC"/>
</dbReference>
<accession>A0A4P9ZMP9</accession>
<evidence type="ECO:0000259" key="3">
    <source>
        <dbReference type="SMART" id="SM01269"/>
    </source>
</evidence>
<dbReference type="AlphaFoldDB" id="A0A4P9ZMP9"/>
<dbReference type="InterPro" id="IPR013866">
    <property type="entry name" value="Sphingolipid_d4-desaturase_N"/>
</dbReference>
<feature type="transmembrane region" description="Helical" evidence="2">
    <location>
        <begin position="242"/>
        <end position="260"/>
    </location>
</feature>
<reference evidence="5" key="1">
    <citation type="journal article" date="2018" name="Nat. Microbiol.">
        <title>Leveraging single-cell genomics to expand the fungal tree of life.</title>
        <authorList>
            <person name="Ahrendt S.R."/>
            <person name="Quandt C.A."/>
            <person name="Ciobanu D."/>
            <person name="Clum A."/>
            <person name="Salamov A."/>
            <person name="Andreopoulos B."/>
            <person name="Cheng J.F."/>
            <person name="Woyke T."/>
            <person name="Pelin A."/>
            <person name="Henrissat B."/>
            <person name="Reynolds N.K."/>
            <person name="Benny G.L."/>
            <person name="Smith M.E."/>
            <person name="James T.Y."/>
            <person name="Grigoriev I.V."/>
        </authorList>
    </citation>
    <scope>NUCLEOTIDE SEQUENCE [LARGE SCALE GENOMIC DNA]</scope>
    <source>
        <strain evidence="5">RSA 468</strain>
    </source>
</reference>
<dbReference type="Pfam" id="PF00487">
    <property type="entry name" value="FA_desaturase"/>
    <property type="match status" value="1"/>
</dbReference>
<keyword evidence="2" id="KW-0472">Membrane</keyword>
<dbReference type="OrthoDB" id="200948at2759"/>
<organism evidence="4 5">
    <name type="scientific">Dimargaris cristalligena</name>
    <dbReference type="NCBI Taxonomy" id="215637"/>
    <lineage>
        <taxon>Eukaryota</taxon>
        <taxon>Fungi</taxon>
        <taxon>Fungi incertae sedis</taxon>
        <taxon>Zoopagomycota</taxon>
        <taxon>Kickxellomycotina</taxon>
        <taxon>Dimargaritomycetes</taxon>
        <taxon>Dimargaritales</taxon>
        <taxon>Dimargaritaceae</taxon>
        <taxon>Dimargaris</taxon>
    </lineage>
</organism>
<feature type="domain" description="Sphingolipid delta4-desaturase N-terminal" evidence="3">
    <location>
        <begin position="61"/>
        <end position="99"/>
    </location>
</feature>
<keyword evidence="5" id="KW-1185">Reference proteome</keyword>
<keyword evidence="2" id="KW-0812">Transmembrane</keyword>
<dbReference type="Pfam" id="PF08557">
    <property type="entry name" value="Lipid_DES"/>
    <property type="match status" value="1"/>
</dbReference>
<feature type="transmembrane region" description="Helical" evidence="2">
    <location>
        <begin position="209"/>
        <end position="230"/>
    </location>
</feature>
<sequence length="400" mass="45659">MAPPPPTAVLTETVSTPAPVSPGYTKPVNSIADLPKATVENVQDDPRHPLYLGDWERSVPGKDTYFAIDDLDEPHIKRKNAILQKHPEIKELYGCDKNTIWITMLAAASQVALAYLFGRVLTDYTWTMVLVAYVVGGSFTSLYGVIIHETCHSLAHTNHFVNRLVGLCANIGIVFPIAMSFRRHHLEHHTYQGVIGKDPDLPLDWEVKIIGNHPFLKIIWVFFYPLMYVVRGAAQGKRLTPWEITNIFFTLCTDTLIWFYCGPRGFIYLFMSLWLGYGFHIGAVHFIQEHYTFTDGQETYSYYGSGNKLFMNIGYHNEHHDFVKIPWSGLPAVRDTAPEFYNTLSYHTSWVMVLWMFITDTILAPQSRAVRFYRDHLVGRRFFKVPGFGATSPTLSKKAQ</sequence>
<dbReference type="Proteomes" id="UP000268162">
    <property type="component" value="Unassembled WGS sequence"/>
</dbReference>
<gene>
    <name evidence="4" type="ORF">BJ085DRAFT_39214</name>
</gene>
<evidence type="ECO:0000256" key="1">
    <source>
        <dbReference type="SAM" id="MobiDB-lite"/>
    </source>
</evidence>
<dbReference type="PANTHER" id="PTHR12879:SF8">
    <property type="entry name" value="SPHINGOLIPID DELTA(4)-DESATURASE DES1"/>
    <property type="match status" value="1"/>
</dbReference>
<evidence type="ECO:0000256" key="2">
    <source>
        <dbReference type="SAM" id="Phobius"/>
    </source>
</evidence>
<dbReference type="InterPro" id="IPR005804">
    <property type="entry name" value="FA_desaturase_dom"/>
</dbReference>